<feature type="transmembrane region" description="Helical" evidence="1">
    <location>
        <begin position="458"/>
        <end position="481"/>
    </location>
</feature>
<dbReference type="OrthoDB" id="6020333at2759"/>
<dbReference type="OMA" id="GFYMFRI"/>
<feature type="transmembrane region" description="Helical" evidence="1">
    <location>
        <begin position="176"/>
        <end position="197"/>
    </location>
</feature>
<keyword evidence="1" id="KW-0472">Membrane</keyword>
<keyword evidence="3" id="KW-1185">Reference proteome</keyword>
<feature type="transmembrane region" description="Helical" evidence="1">
    <location>
        <begin position="382"/>
        <end position="401"/>
    </location>
</feature>
<name>A0A913ZHR7_PATMI</name>
<evidence type="ECO:0000313" key="2">
    <source>
        <dbReference type="EnsemblMetazoa" id="XP_038050585.1"/>
    </source>
</evidence>
<dbReference type="RefSeq" id="XP_038050585.1">
    <property type="nucleotide sequence ID" value="XM_038194657.1"/>
</dbReference>
<evidence type="ECO:0000256" key="1">
    <source>
        <dbReference type="SAM" id="Phobius"/>
    </source>
</evidence>
<sequence length="486" mass="55078">MNALSVGRPMDDRMFHSNHANTTEALNTSTSDERDRDSYSSSLCEITDCESRDGTNLYHTTTILRVCRQQVLKPYWKLLFVIGWRPFGRDRINYHCGWKALNIVYPILLVALMFYVYVYRILSCQGKYDVPFVIQPTKMSPNFGLPADPAPTPTTPSGYVPIEPAIDSYHACTHLISSYILPDVLHFVAFLLGFWYFRIQDNEQMDALIQQAFLHATPTTHGSNTQSTMIRAMKWILIGGALWVLAMMGVLALFLTAFGLQNTIYKFFTVQAWNIVLLCVHAFGCLIYNSIIAAVVVNYSVQCETIICFVRSIQEQLLEKTGDLRMIMHDILKVWQATQQLNGPMAKMMSLLVFNFAAMVVAGISLLLFHQPRGDEISALVTTYRVCFFLLWLAILVFPYVQAARLSSIYNKFEQAALEMRVFGYLTSTPRDLDSFLQFVTQAKCKVRLLFIPANTSNVYGILLLTAFLLIILVQTGVIVAPSTYL</sequence>
<keyword evidence="1" id="KW-1133">Transmembrane helix</keyword>
<evidence type="ECO:0000313" key="3">
    <source>
        <dbReference type="Proteomes" id="UP000887568"/>
    </source>
</evidence>
<dbReference type="EnsemblMetazoa" id="XM_038194658.1">
    <property type="protein sequence ID" value="XP_038050586.1"/>
    <property type="gene ID" value="LOC119723793"/>
</dbReference>
<dbReference type="AlphaFoldDB" id="A0A913ZHR7"/>
<feature type="transmembrane region" description="Helical" evidence="1">
    <location>
        <begin position="272"/>
        <end position="297"/>
    </location>
</feature>
<dbReference type="Proteomes" id="UP000887568">
    <property type="component" value="Unplaced"/>
</dbReference>
<dbReference type="GeneID" id="119723793"/>
<dbReference type="PANTHER" id="PTHR38337:SF1">
    <property type="entry name" value="GUSTATORY RECEPTOR"/>
    <property type="match status" value="1"/>
</dbReference>
<keyword evidence="1" id="KW-0812">Transmembrane</keyword>
<dbReference type="RefSeq" id="XP_038050586.1">
    <property type="nucleotide sequence ID" value="XM_038194658.1"/>
</dbReference>
<protein>
    <submittedName>
        <fullName evidence="2">Uncharacterized protein</fullName>
    </submittedName>
</protein>
<organism evidence="2 3">
    <name type="scientific">Patiria miniata</name>
    <name type="common">Bat star</name>
    <name type="synonym">Asterina miniata</name>
    <dbReference type="NCBI Taxonomy" id="46514"/>
    <lineage>
        <taxon>Eukaryota</taxon>
        <taxon>Metazoa</taxon>
        <taxon>Echinodermata</taxon>
        <taxon>Eleutherozoa</taxon>
        <taxon>Asterozoa</taxon>
        <taxon>Asteroidea</taxon>
        <taxon>Valvatacea</taxon>
        <taxon>Valvatida</taxon>
        <taxon>Asterinidae</taxon>
        <taxon>Patiria</taxon>
    </lineage>
</organism>
<accession>A0A913ZHR7</accession>
<dbReference type="PANTHER" id="PTHR38337">
    <property type="entry name" value="AGAP010540-PA"/>
    <property type="match status" value="1"/>
</dbReference>
<feature type="transmembrane region" description="Helical" evidence="1">
    <location>
        <begin position="351"/>
        <end position="370"/>
    </location>
</feature>
<feature type="transmembrane region" description="Helical" evidence="1">
    <location>
        <begin position="235"/>
        <end position="260"/>
    </location>
</feature>
<reference evidence="2" key="1">
    <citation type="submission" date="2022-11" db="UniProtKB">
        <authorList>
            <consortium name="EnsemblMetazoa"/>
        </authorList>
    </citation>
    <scope>IDENTIFICATION</scope>
</reference>
<dbReference type="EnsemblMetazoa" id="XM_038194657.1">
    <property type="protein sequence ID" value="XP_038050585.1"/>
    <property type="gene ID" value="LOC119723793"/>
</dbReference>
<feature type="transmembrane region" description="Helical" evidence="1">
    <location>
        <begin position="100"/>
        <end position="122"/>
    </location>
</feature>
<proteinExistence type="predicted"/>